<gene>
    <name evidence="1" type="ORF">LSINAPIS_LOCUS7230</name>
</gene>
<reference evidence="1 2" key="1">
    <citation type="submission" date="2017-07" db="EMBL/GenBank/DDBJ databases">
        <authorList>
            <person name="Talla V."/>
            <person name="Backstrom N."/>
        </authorList>
    </citation>
    <scope>NUCLEOTIDE SEQUENCE [LARGE SCALE GENOMIC DNA]</scope>
</reference>
<organism evidence="1 2">
    <name type="scientific">Leptidea sinapis</name>
    <dbReference type="NCBI Taxonomy" id="189913"/>
    <lineage>
        <taxon>Eukaryota</taxon>
        <taxon>Metazoa</taxon>
        <taxon>Ecdysozoa</taxon>
        <taxon>Arthropoda</taxon>
        <taxon>Hexapoda</taxon>
        <taxon>Insecta</taxon>
        <taxon>Pterygota</taxon>
        <taxon>Neoptera</taxon>
        <taxon>Endopterygota</taxon>
        <taxon>Lepidoptera</taxon>
        <taxon>Glossata</taxon>
        <taxon>Ditrysia</taxon>
        <taxon>Papilionoidea</taxon>
        <taxon>Pieridae</taxon>
        <taxon>Dismorphiinae</taxon>
        <taxon>Leptidea</taxon>
    </lineage>
</organism>
<protein>
    <submittedName>
        <fullName evidence="1">Uncharacterized protein</fullName>
    </submittedName>
</protein>
<evidence type="ECO:0000313" key="2">
    <source>
        <dbReference type="Proteomes" id="UP000324832"/>
    </source>
</evidence>
<accession>A0A5E4QDK6</accession>
<dbReference type="EMBL" id="FZQP02002337">
    <property type="protein sequence ID" value="VVC95535.1"/>
    <property type="molecule type" value="Genomic_DNA"/>
</dbReference>
<dbReference type="Proteomes" id="UP000324832">
    <property type="component" value="Unassembled WGS sequence"/>
</dbReference>
<keyword evidence="2" id="KW-1185">Reference proteome</keyword>
<proteinExistence type="predicted"/>
<sequence length="2319" mass="265466">MDTKDLRTESTLACINDGSTTFNQDSSTLHSNKLYQDIGSNSLGKVEAQTIRPCAIIGPDRVLPPPTTSDVYLKKAPVEPWPCNDNIYRQSDIGHKLPEYEPSRNISPRQTFQENMPRIMVPSHNPLKDNANLKTSKPDVSSEVKYCDVPYTINPVMNSHQSIRTSELPNASANLWRNNPPYAWNGSVASRPRPYGPEFYQYSDYVRPRPMLRPHHSIQDDPAQPNSDHHYQEANVRYKPYSKERCPPTRYNYVNNFHNAFPPSTPFPPHNMKYDSVQKGIPHTYMYQQIPVRRMPDPNIDSYQRCNQQNYNLYNQYIPPQYGPVPGTCIQNKLYNYPPEIASKPPIQNKLPYDVNSKPYFEYDGSKRQMYLPLDNVYCNDPNRPPVVKSDMPLPVHPGVNIHHHLPHNQHRKDIFMKNFDNIPNYRVIDPTYHLNNSLPRHPLQYSPSAIAMSPVDSNEALQSLGMLQEDCGYISQSSTASGRSIDSGNYRLQPDHYKRLEYMYNSSVKHYTHHVTAEHVNTKKSDPDKKSLDVRQFLQMWNESEDEVIENISIPPNTNNSSNSETISNQEQLYVLGLVNIPNEELPKYEHIQKISKLPENIKGYNSIELLDQYEQLVESPAVRHSNKTINNHPFSPKNLIKQSVSIPRPLSPLDVEAKISQSVIHKDVGCNFEIKPCSPKMLNVEVATPVQNIFDERAIEKVINLGITNSPMLTDQIQNKPYTNANSPKAATSCKMNSPYLSNNDLIKTNNYTLTDLESNSGVCLASLPRLDSDIELNFPEINQQFIDANINNSVNKPDLSNGNRQCLNYSLNNDNMTSDTKILTTVSSEKEMVKLSKFRKLKTTEPILKEIEPSIAINRTDSVIIKNPENIKPHSELFSEKMIRDDSLETFDSPNFDVQNPPHFICEVDKEETVSYSVNKAIDYRLPKPRETLDKVNLNSPVNNTIMNSDEDKIMMFDNNYLESQSCNLLVSAVKQKNTENSILDIDGTKNHGLEKNYVVSDCTDKQSLQNEELDEGSSKMSVNLNCDTDELFNNSKIETLHADSLHSTEKITNVLSEALTEKNNDLANNVNNEEKKCNADLTENSDDKIVMQREYNTCMTKEESSLKELNNTNTNDNVSAESMKNNKNVDTEINTSNSISIDNKQSHLIKPDDCNKIHDLSIGKPQHENLIIESISNLKTKNLSSVDTLMDDISTKEKEVEEIRNNINLNEKCDDINLNVNNSLVHNLYTNETNLIVTSNDKSEYQIENNIIDNVSVENTLTVRSNDPAKNETIKKTVDRISQPNTAESQYRSEYGGRDVEEKIITDSLKNISMLDTMKPDESVQLHMVSNLSEIDEQSEDNNLKITEVNFKEVHCELNDEIRFEYNIELKQTMENKSQEKSFYSENVEEKAISCSDIDNLINKNNETLDNSTQPSANKNNSEEINEISMINKIPAIYSSRQVHYNITLKKLAYEAVIISNKYINEFLDHEREHSARNISHTASKQYLESIGNLNEDNYLIVNDSQSKANQIKLSIEKILHMKNQDSFGERSKMILQSSFHKQEFSPFIQNLCMYHEGLCSEKVNGNVRELERNKNTYEMVPSITNYQKRCDSTSCVQDKPVPAITDKIEICKTLTTCIHDQNIEMIGEICSYSSIYNPPIPNKSIDNIDKKTTLESQFNRRSLKRSLSDSALELSNDNTSKDFNKITPNKRRKIMIEDSLLHSNVADEDFSNLINRRNSMSAVYSDENFFILINDDCVLEGESDMSNICYTQLPIELCNVPENCLEHLVYSASEKKCVEEQEMVHNKNQNVELINFPEKAIIEPWVDDVACIEDVACVETVFNDDVAEDVTISARVTPNRNDLNEDSTYNDDEREHITRLKDIYGYSMCTNDAQLVETLYKTPQMDVSKTLVEIESQNFNEETKHTFFDEEDNKVEEKENHLNLDNHESSDDELLEKNSIFSNKTTVDCMSQTYYEEDENNKLGNDICTQTRDLPHSDFSREYVGNNKFVDEKENHLILSNNHEYEEIIPKKIFNSSTTHVARDSNDCVIDSYAGVKTLTSIESDDYQCLNGLPSSPEVSSTTPEEKSSSLMLNIHNIDYNGSGVSNISNFPNNNSKLSYKLTEKTDYTTNCRPLITKAAQKYIPPLKITNGVKVKLPLPQHSLNKLKQLKIIKDESKSERSRQHVNNNYRHAVPKKVKPKFEDVLKSIDEIQFKKHKDNIKKTKHIPKVVIKKSKSGSHYASTPTRSCSYNPDLTGRKWQPWVFIERNEFVDKMALRNKAKAVYCHRRKLYVLAEKFNKYKSICTAKFVISQPDPNSLSSGNLKYTIKLKHNY</sequence>
<name>A0A5E4QDK6_9NEOP</name>
<evidence type="ECO:0000313" key="1">
    <source>
        <dbReference type="EMBL" id="VVC95535.1"/>
    </source>
</evidence>